<evidence type="ECO:0000256" key="3">
    <source>
        <dbReference type="ARBA" id="ARBA00023163"/>
    </source>
</evidence>
<evidence type="ECO:0000313" key="7">
    <source>
        <dbReference type="EMBL" id="MEB8338806.1"/>
    </source>
</evidence>
<dbReference type="Proteomes" id="UP001354931">
    <property type="component" value="Unassembled WGS sequence"/>
</dbReference>
<feature type="domain" description="HTH tetR-type" evidence="6">
    <location>
        <begin position="24"/>
        <end position="83"/>
    </location>
</feature>
<reference evidence="7 8" key="1">
    <citation type="submission" date="2022-10" db="EMBL/GenBank/DDBJ databases">
        <authorList>
            <person name="Xie J."/>
            <person name="Shen N."/>
        </authorList>
    </citation>
    <scope>NUCLEOTIDE SEQUENCE [LARGE SCALE GENOMIC DNA]</scope>
    <source>
        <strain evidence="7 8">YIM65594</strain>
    </source>
</reference>
<dbReference type="InterPro" id="IPR009057">
    <property type="entry name" value="Homeodomain-like_sf"/>
</dbReference>
<dbReference type="PANTHER" id="PTHR30055">
    <property type="entry name" value="HTH-TYPE TRANSCRIPTIONAL REGULATOR RUTR"/>
    <property type="match status" value="1"/>
</dbReference>
<dbReference type="PROSITE" id="PS50977">
    <property type="entry name" value="HTH_TETR_2"/>
    <property type="match status" value="1"/>
</dbReference>
<dbReference type="InterPro" id="IPR049445">
    <property type="entry name" value="TetR_SbtR-like_C"/>
</dbReference>
<feature type="region of interest" description="Disordered" evidence="5">
    <location>
        <begin position="1"/>
        <end position="22"/>
    </location>
</feature>
<evidence type="ECO:0000313" key="8">
    <source>
        <dbReference type="Proteomes" id="UP001354931"/>
    </source>
</evidence>
<dbReference type="PANTHER" id="PTHR30055:SF234">
    <property type="entry name" value="HTH-TYPE TRANSCRIPTIONAL REGULATOR BETI"/>
    <property type="match status" value="1"/>
</dbReference>
<dbReference type="SUPFAM" id="SSF46689">
    <property type="entry name" value="Homeodomain-like"/>
    <property type="match status" value="1"/>
</dbReference>
<sequence>MSRRATPATPSGSAPARPLRADAERNRQRIIAAAREVFAERGVDVTLDDIARHAGVGVGTVYRRFADREELIEAVFEDQVERLAVVAEEAARCEDPWTGLEQLLLVTGQYFADNRGLRDVLLDSAPDRRRAVSMRERLTPAVAAVLTRAQQAGLLRDDIEPTDVPLIHVMLMAAAEQGRAVTPDLWKRYLTLILDGLRHDRERPTPLPQRALDQGEFDRAMR</sequence>
<dbReference type="InterPro" id="IPR036271">
    <property type="entry name" value="Tet_transcr_reg_TetR-rel_C_sf"/>
</dbReference>
<evidence type="ECO:0000256" key="2">
    <source>
        <dbReference type="ARBA" id="ARBA00023125"/>
    </source>
</evidence>
<keyword evidence="3" id="KW-0804">Transcription</keyword>
<keyword evidence="2 4" id="KW-0238">DNA-binding</keyword>
<dbReference type="EMBL" id="JAOZYC010000104">
    <property type="protein sequence ID" value="MEB8338806.1"/>
    <property type="molecule type" value="Genomic_DNA"/>
</dbReference>
<keyword evidence="1" id="KW-0805">Transcription regulation</keyword>
<name>A0ABU6F7H0_9ACTN</name>
<accession>A0ABU6F7H0</accession>
<dbReference type="InterPro" id="IPR050109">
    <property type="entry name" value="HTH-type_TetR-like_transc_reg"/>
</dbReference>
<organism evidence="7 8">
    <name type="scientific">Streptomyces endophyticus</name>
    <dbReference type="NCBI Taxonomy" id="714166"/>
    <lineage>
        <taxon>Bacteria</taxon>
        <taxon>Bacillati</taxon>
        <taxon>Actinomycetota</taxon>
        <taxon>Actinomycetes</taxon>
        <taxon>Kitasatosporales</taxon>
        <taxon>Streptomycetaceae</taxon>
        <taxon>Streptomyces</taxon>
    </lineage>
</organism>
<dbReference type="SUPFAM" id="SSF48498">
    <property type="entry name" value="Tetracyclin repressor-like, C-terminal domain"/>
    <property type="match status" value="1"/>
</dbReference>
<dbReference type="PRINTS" id="PR00455">
    <property type="entry name" value="HTHTETR"/>
</dbReference>
<dbReference type="Pfam" id="PF21597">
    <property type="entry name" value="TetR_C_43"/>
    <property type="match status" value="1"/>
</dbReference>
<evidence type="ECO:0000259" key="6">
    <source>
        <dbReference type="PROSITE" id="PS50977"/>
    </source>
</evidence>
<feature type="region of interest" description="Disordered" evidence="5">
    <location>
        <begin position="203"/>
        <end position="222"/>
    </location>
</feature>
<dbReference type="Gene3D" id="1.10.357.10">
    <property type="entry name" value="Tetracycline Repressor, domain 2"/>
    <property type="match status" value="1"/>
</dbReference>
<dbReference type="InterPro" id="IPR001647">
    <property type="entry name" value="HTH_TetR"/>
</dbReference>
<feature type="compositionally biased region" description="Low complexity" evidence="5">
    <location>
        <begin position="1"/>
        <end position="18"/>
    </location>
</feature>
<evidence type="ECO:0000256" key="1">
    <source>
        <dbReference type="ARBA" id="ARBA00023015"/>
    </source>
</evidence>
<protein>
    <submittedName>
        <fullName evidence="7">TetR/AcrR family transcriptional regulator</fullName>
    </submittedName>
</protein>
<proteinExistence type="predicted"/>
<dbReference type="RefSeq" id="WP_326016698.1">
    <property type="nucleotide sequence ID" value="NZ_JAOZYC010000104.1"/>
</dbReference>
<evidence type="ECO:0000256" key="5">
    <source>
        <dbReference type="SAM" id="MobiDB-lite"/>
    </source>
</evidence>
<dbReference type="Pfam" id="PF00440">
    <property type="entry name" value="TetR_N"/>
    <property type="match status" value="1"/>
</dbReference>
<comment type="caution">
    <text evidence="7">The sequence shown here is derived from an EMBL/GenBank/DDBJ whole genome shotgun (WGS) entry which is preliminary data.</text>
</comment>
<keyword evidence="8" id="KW-1185">Reference proteome</keyword>
<feature type="DNA-binding region" description="H-T-H motif" evidence="4">
    <location>
        <begin position="46"/>
        <end position="65"/>
    </location>
</feature>
<gene>
    <name evidence="7" type="ORF">OKJ99_15020</name>
</gene>
<evidence type="ECO:0000256" key="4">
    <source>
        <dbReference type="PROSITE-ProRule" id="PRU00335"/>
    </source>
</evidence>